<dbReference type="Proteomes" id="UP000199051">
    <property type="component" value="Unassembled WGS sequence"/>
</dbReference>
<sequence length="100" mass="9687">MSVWSARSLGSRVAVAGSVAAVFLVESAQGASAATGGTVESSVPFTVAGPVGIAAVAVGAGGLAVGLLRRRKASKAPVTPVVVAPLKVPAPRRSQADNPA</sequence>
<protein>
    <submittedName>
        <fullName evidence="2">Uncharacterized protein</fullName>
    </submittedName>
</protein>
<reference evidence="3" key="1">
    <citation type="submission" date="2016-10" db="EMBL/GenBank/DDBJ databases">
        <authorList>
            <person name="Varghese N."/>
            <person name="Submissions S."/>
        </authorList>
    </citation>
    <scope>NUCLEOTIDE SEQUENCE [LARGE SCALE GENOMIC DNA]</scope>
    <source>
        <strain evidence="3">DSM 44260</strain>
    </source>
</reference>
<organism evidence="2 3">
    <name type="scientific">Actinokineospora terrae</name>
    <dbReference type="NCBI Taxonomy" id="155974"/>
    <lineage>
        <taxon>Bacteria</taxon>
        <taxon>Bacillati</taxon>
        <taxon>Actinomycetota</taxon>
        <taxon>Actinomycetes</taxon>
        <taxon>Pseudonocardiales</taxon>
        <taxon>Pseudonocardiaceae</taxon>
        <taxon>Actinokineospora</taxon>
    </lineage>
</organism>
<dbReference type="AlphaFoldDB" id="A0A1H9S748"/>
<gene>
    <name evidence="2" type="ORF">SAMN04487818_105307</name>
</gene>
<keyword evidence="3" id="KW-1185">Reference proteome</keyword>
<keyword evidence="1" id="KW-1133">Transmembrane helix</keyword>
<feature type="transmembrane region" description="Helical" evidence="1">
    <location>
        <begin position="43"/>
        <end position="68"/>
    </location>
</feature>
<keyword evidence="1" id="KW-0812">Transmembrane</keyword>
<dbReference type="RefSeq" id="WP_143073457.1">
    <property type="nucleotide sequence ID" value="NZ_FOGI01000005.1"/>
</dbReference>
<proteinExistence type="predicted"/>
<accession>A0A1H9S748</accession>
<name>A0A1H9S748_9PSEU</name>
<dbReference type="EMBL" id="FOGI01000005">
    <property type="protein sequence ID" value="SER80800.1"/>
    <property type="molecule type" value="Genomic_DNA"/>
</dbReference>
<evidence type="ECO:0000313" key="3">
    <source>
        <dbReference type="Proteomes" id="UP000199051"/>
    </source>
</evidence>
<evidence type="ECO:0000256" key="1">
    <source>
        <dbReference type="SAM" id="Phobius"/>
    </source>
</evidence>
<evidence type="ECO:0000313" key="2">
    <source>
        <dbReference type="EMBL" id="SER80800.1"/>
    </source>
</evidence>
<keyword evidence="1" id="KW-0472">Membrane</keyword>